<dbReference type="PANTHER" id="PTHR37049">
    <property type="entry name" value="PEPTIDASE S41 FAMILY PROTEIN"/>
    <property type="match status" value="1"/>
</dbReference>
<name>A0A4Z1GBB5_9HELO</name>
<dbReference type="EMBL" id="PQXK01000298">
    <property type="protein sequence ID" value="TGO32662.1"/>
    <property type="molecule type" value="Genomic_DNA"/>
</dbReference>
<dbReference type="InterPro" id="IPR052766">
    <property type="entry name" value="S41A_metabolite_peptidase"/>
</dbReference>
<gene>
    <name evidence="1" type="ORF">BHYA_0298g00100</name>
</gene>
<keyword evidence="2" id="KW-1185">Reference proteome</keyword>
<evidence type="ECO:0000313" key="1">
    <source>
        <dbReference type="EMBL" id="TGO32662.1"/>
    </source>
</evidence>
<protein>
    <submittedName>
        <fullName evidence="1">Uncharacterized protein</fullName>
    </submittedName>
</protein>
<dbReference type="AlphaFoldDB" id="A0A4Z1GBB5"/>
<reference evidence="1 2" key="1">
    <citation type="submission" date="2017-12" db="EMBL/GenBank/DDBJ databases">
        <title>Comparative genomics of Botrytis spp.</title>
        <authorList>
            <person name="Valero-Jimenez C.A."/>
            <person name="Tapia P."/>
            <person name="Veloso J."/>
            <person name="Silva-Moreno E."/>
            <person name="Staats M."/>
            <person name="Valdes J.H."/>
            <person name="Van Kan J.A.L."/>
        </authorList>
    </citation>
    <scope>NUCLEOTIDE SEQUENCE [LARGE SCALE GENOMIC DNA]</scope>
    <source>
        <strain evidence="1 2">Bh0001</strain>
    </source>
</reference>
<dbReference type="PANTHER" id="PTHR37049:SF4">
    <property type="entry name" value="RHODANESE DOMAIN-CONTAINING PROTEIN"/>
    <property type="match status" value="1"/>
</dbReference>
<proteinExistence type="predicted"/>
<evidence type="ECO:0000313" key="2">
    <source>
        <dbReference type="Proteomes" id="UP000297814"/>
    </source>
</evidence>
<organism evidence="1 2">
    <name type="scientific">Botrytis hyacinthi</name>
    <dbReference type="NCBI Taxonomy" id="278943"/>
    <lineage>
        <taxon>Eukaryota</taxon>
        <taxon>Fungi</taxon>
        <taxon>Dikarya</taxon>
        <taxon>Ascomycota</taxon>
        <taxon>Pezizomycotina</taxon>
        <taxon>Leotiomycetes</taxon>
        <taxon>Helotiales</taxon>
        <taxon>Sclerotiniaceae</taxon>
        <taxon>Botrytis</taxon>
    </lineage>
</organism>
<comment type="caution">
    <text evidence="1">The sequence shown here is derived from an EMBL/GenBank/DDBJ whole genome shotgun (WGS) entry which is preliminary data.</text>
</comment>
<accession>A0A4Z1GBB5</accession>
<dbReference type="Proteomes" id="UP000297814">
    <property type="component" value="Unassembled WGS sequence"/>
</dbReference>
<sequence length="284" mass="29587">MGGRPQNGPMQGVAGSKGSEIPTFSQIGSYLTQVPQIIAKLTLNLLSIPSTPSTASIPLGAITPWLLGDSTYQAANSRFNFRNNMHQSDSSSAPLQFIYEASKCRLSYKKKDMYDMQGFWKRSEKTLWGNVKCVEGSTATVERSFPSGAEDTVGYLSAVESKVVVDSQPGLISGSSGKGVPPYSTANSTMTIKSGYLAPTGSLTTTIVRISIGSSANGGSGAKITSSAGTSTTTRAAAASTSGISIGSAVTAQFNGRATCVKEAWWMLALTAAVGGLLAWKRPS</sequence>